<dbReference type="SUPFAM" id="SSF51905">
    <property type="entry name" value="FAD/NAD(P)-binding domain"/>
    <property type="match status" value="1"/>
</dbReference>
<evidence type="ECO:0000313" key="4">
    <source>
        <dbReference type="EMBL" id="KAB1442299.1"/>
    </source>
</evidence>
<dbReference type="InterPro" id="IPR030664">
    <property type="entry name" value="SdhA/FrdA/AprA"/>
</dbReference>
<gene>
    <name evidence="4" type="ORF">F8A88_07555</name>
</gene>
<feature type="domain" description="FAD-dependent oxidoreductase 2 FAD-binding" evidence="3">
    <location>
        <begin position="17"/>
        <end position="240"/>
    </location>
</feature>
<name>A0A6N6N2P6_9BACT</name>
<sequence length="468" mass="49754">MGRALRYTELMHVHSCDILILGAGLSGLRAAWSITEQNPEISVTLVSANDGPSGSSFANQNNALGMIVPRSGDERECFVNRAMELGAPGFMDEKLARILAEEAEPRLDELKSLGLRFRQNEQGDMKRFPVCGDPSGRAVIFEDLGHAHQQFARQIQDKITHMPATIQGLTPHEGRCVGAWGVDDKGRTVTIAATATILALGGPAPLYPAHSAGPGNPGISLGLLREAGVATANTGFLQFMWFDDGGQFVNVGALPMQATVAGKTGPEPEMRALRSTHCPAFHFHKDNTVDRWLLHGADQQGNVMVRIDGETRAMRLTAHAGNGGAVVDEHGATSLPGLFAVGECATGMHGANRLGGAMVAATQVFGRRAGLAAVRHAKASERPRKKAIQSQMEGAVADNGYSPTPHSEIAQGLQRHALFMAGPGMENFIERLRKLSASPDRLTALQALATLEVTTGMAAAYSASRPRP</sequence>
<dbReference type="GO" id="GO:0009061">
    <property type="term" value="P:anaerobic respiration"/>
    <property type="evidence" value="ECO:0007669"/>
    <property type="project" value="TreeGrafter"/>
</dbReference>
<evidence type="ECO:0000256" key="1">
    <source>
        <dbReference type="ARBA" id="ARBA00022630"/>
    </source>
</evidence>
<dbReference type="PRINTS" id="PR00368">
    <property type="entry name" value="FADPNR"/>
</dbReference>
<dbReference type="Gene3D" id="3.50.50.60">
    <property type="entry name" value="FAD/NAD(P)-binding domain"/>
    <property type="match status" value="2"/>
</dbReference>
<dbReference type="RefSeq" id="WP_151150520.1">
    <property type="nucleotide sequence ID" value="NZ_WAIE01000002.1"/>
</dbReference>
<dbReference type="GO" id="GO:0009055">
    <property type="term" value="F:electron transfer activity"/>
    <property type="evidence" value="ECO:0007669"/>
    <property type="project" value="TreeGrafter"/>
</dbReference>
<dbReference type="PANTHER" id="PTHR11632:SF51">
    <property type="entry name" value="SUCCINATE DEHYDROGENASE [UBIQUINONE] FLAVOPROTEIN SUBUNIT, MITOCHONDRIAL"/>
    <property type="match status" value="1"/>
</dbReference>
<dbReference type="Pfam" id="PF00890">
    <property type="entry name" value="FAD_binding_2"/>
    <property type="match status" value="2"/>
</dbReference>
<feature type="domain" description="FAD-dependent oxidoreductase 2 FAD-binding" evidence="3">
    <location>
        <begin position="314"/>
        <end position="357"/>
    </location>
</feature>
<evidence type="ECO:0000313" key="5">
    <source>
        <dbReference type="Proteomes" id="UP000438699"/>
    </source>
</evidence>
<dbReference type="PANTHER" id="PTHR11632">
    <property type="entry name" value="SUCCINATE DEHYDROGENASE 2 FLAVOPROTEIN SUBUNIT"/>
    <property type="match status" value="1"/>
</dbReference>
<dbReference type="Proteomes" id="UP000438699">
    <property type="component" value="Unassembled WGS sequence"/>
</dbReference>
<dbReference type="GO" id="GO:0050660">
    <property type="term" value="F:flavin adenine dinucleotide binding"/>
    <property type="evidence" value="ECO:0007669"/>
    <property type="project" value="TreeGrafter"/>
</dbReference>
<reference evidence="4 5" key="1">
    <citation type="journal article" date="2017" name="Int. J. Syst. Evol. Microbiol.">
        <title>Desulfovibrio senegalensis sp. nov., a mesophilic sulfate reducer isolated from marine sediment.</title>
        <authorList>
            <person name="Thioye A."/>
            <person name="Gam Z.B.A."/>
            <person name="Mbengue M."/>
            <person name="Cayol J.L."/>
            <person name="Joseph-Bartoli M."/>
            <person name="Toure-Kane C."/>
            <person name="Labat M."/>
        </authorList>
    </citation>
    <scope>NUCLEOTIDE SEQUENCE [LARGE SCALE GENOMIC DNA]</scope>
    <source>
        <strain evidence="4 5">DSM 101509</strain>
    </source>
</reference>
<organism evidence="4 5">
    <name type="scientific">Pseudodesulfovibrio senegalensis</name>
    <dbReference type="NCBI Taxonomy" id="1721087"/>
    <lineage>
        <taxon>Bacteria</taxon>
        <taxon>Pseudomonadati</taxon>
        <taxon>Thermodesulfobacteriota</taxon>
        <taxon>Desulfovibrionia</taxon>
        <taxon>Desulfovibrionales</taxon>
        <taxon>Desulfovibrionaceae</taxon>
    </lineage>
</organism>
<dbReference type="OrthoDB" id="9806724at2"/>
<proteinExistence type="predicted"/>
<comment type="caution">
    <text evidence="4">The sequence shown here is derived from an EMBL/GenBank/DDBJ whole genome shotgun (WGS) entry which is preliminary data.</text>
</comment>
<keyword evidence="5" id="KW-1185">Reference proteome</keyword>
<dbReference type="InterPro" id="IPR036188">
    <property type="entry name" value="FAD/NAD-bd_sf"/>
</dbReference>
<keyword evidence="2" id="KW-0560">Oxidoreductase</keyword>
<dbReference type="InterPro" id="IPR003953">
    <property type="entry name" value="FAD-dep_OxRdtase_2_FAD-bd"/>
</dbReference>
<evidence type="ECO:0000256" key="2">
    <source>
        <dbReference type="ARBA" id="ARBA00023002"/>
    </source>
</evidence>
<keyword evidence="1" id="KW-0285">Flavoprotein</keyword>
<protein>
    <submittedName>
        <fullName evidence="4">FAD-dependent oxidoreductase</fullName>
    </submittedName>
</protein>
<dbReference type="GO" id="GO:0000104">
    <property type="term" value="F:succinate dehydrogenase activity"/>
    <property type="evidence" value="ECO:0007669"/>
    <property type="project" value="TreeGrafter"/>
</dbReference>
<dbReference type="EMBL" id="WAIE01000002">
    <property type="protein sequence ID" value="KAB1442299.1"/>
    <property type="molecule type" value="Genomic_DNA"/>
</dbReference>
<evidence type="ECO:0000259" key="3">
    <source>
        <dbReference type="Pfam" id="PF00890"/>
    </source>
</evidence>
<accession>A0A6N6N2P6</accession>
<dbReference type="AlphaFoldDB" id="A0A6N6N2P6"/>
<dbReference type="GO" id="GO:0005886">
    <property type="term" value="C:plasma membrane"/>
    <property type="evidence" value="ECO:0007669"/>
    <property type="project" value="TreeGrafter"/>
</dbReference>